<accession>A0ABV5FV60</accession>
<keyword evidence="3" id="KW-1185">Reference proteome</keyword>
<evidence type="ECO:0000256" key="1">
    <source>
        <dbReference type="SAM" id="MobiDB-lite"/>
    </source>
</evidence>
<feature type="region of interest" description="Disordered" evidence="1">
    <location>
        <begin position="1"/>
        <end position="44"/>
    </location>
</feature>
<feature type="compositionally biased region" description="Basic and acidic residues" evidence="1">
    <location>
        <begin position="15"/>
        <end position="29"/>
    </location>
</feature>
<reference evidence="2 3" key="1">
    <citation type="submission" date="2024-09" db="EMBL/GenBank/DDBJ databases">
        <authorList>
            <person name="Sun Q."/>
            <person name="Mori K."/>
        </authorList>
    </citation>
    <scope>NUCLEOTIDE SEQUENCE [LARGE SCALE GENOMIC DNA]</scope>
    <source>
        <strain evidence="2 3">CCM 7609</strain>
    </source>
</reference>
<name>A0ABV5FV60_9MICC</name>
<evidence type="ECO:0000313" key="2">
    <source>
        <dbReference type="EMBL" id="MFB9070339.1"/>
    </source>
</evidence>
<organism evidence="2 3">
    <name type="scientific">Citricoccus parietis</name>
    <dbReference type="NCBI Taxonomy" id="592307"/>
    <lineage>
        <taxon>Bacteria</taxon>
        <taxon>Bacillati</taxon>
        <taxon>Actinomycetota</taxon>
        <taxon>Actinomycetes</taxon>
        <taxon>Micrococcales</taxon>
        <taxon>Micrococcaceae</taxon>
        <taxon>Citricoccus</taxon>
    </lineage>
</organism>
<dbReference type="Proteomes" id="UP001589575">
    <property type="component" value="Unassembled WGS sequence"/>
</dbReference>
<dbReference type="EMBL" id="JBHMFI010000001">
    <property type="protein sequence ID" value="MFB9070339.1"/>
    <property type="molecule type" value="Genomic_DNA"/>
</dbReference>
<protein>
    <submittedName>
        <fullName evidence="2">Uncharacterized protein</fullName>
    </submittedName>
</protein>
<evidence type="ECO:0000313" key="3">
    <source>
        <dbReference type="Proteomes" id="UP001589575"/>
    </source>
</evidence>
<comment type="caution">
    <text evidence="2">The sequence shown here is derived from an EMBL/GenBank/DDBJ whole genome shotgun (WGS) entry which is preliminary data.</text>
</comment>
<sequence length="44" mass="4774">MGTAPRWRSSPVQGHQDRAVRPPHREAARHPGPGTQGPPESPAR</sequence>
<gene>
    <name evidence="2" type="ORF">ACFFX0_03720</name>
</gene>
<proteinExistence type="predicted"/>